<dbReference type="STRING" id="45357.A0A2V1B0M6"/>
<dbReference type="AlphaFoldDB" id="A0A2V1B0M6"/>
<dbReference type="Gene3D" id="2.60.40.640">
    <property type="match status" value="1"/>
</dbReference>
<evidence type="ECO:0000259" key="2">
    <source>
        <dbReference type="Pfam" id="PF00339"/>
    </source>
</evidence>
<dbReference type="GO" id="GO:0015031">
    <property type="term" value="P:protein transport"/>
    <property type="evidence" value="ECO:0007669"/>
    <property type="project" value="TreeGrafter"/>
</dbReference>
<keyword evidence="4" id="KW-1185">Reference proteome</keyword>
<feature type="region of interest" description="Disordered" evidence="1">
    <location>
        <begin position="468"/>
        <end position="515"/>
    </location>
</feature>
<gene>
    <name evidence="3" type="ORF">CXQ85_003749</name>
</gene>
<protein>
    <recommendedName>
        <fullName evidence="2">Arrestin-like N-terminal domain-containing protein</fullName>
    </recommendedName>
</protein>
<dbReference type="InterPro" id="IPR014756">
    <property type="entry name" value="Ig_E-set"/>
</dbReference>
<reference evidence="3 4" key="1">
    <citation type="submission" date="2017-12" db="EMBL/GenBank/DDBJ databases">
        <title>Genome Sequence of a Multidrug-Resistant Candida haemulonii Isolate from a Patient with Chronic Leg Ulcers in Israel.</title>
        <authorList>
            <person name="Chow N.A."/>
            <person name="Gade L."/>
            <person name="Batra D."/>
            <person name="Rowe L.A."/>
            <person name="Ben-Ami R."/>
            <person name="Loparev V.N."/>
            <person name="Litvintseva A.P."/>
        </authorList>
    </citation>
    <scope>NUCLEOTIDE SEQUENCE [LARGE SCALE GENOMIC DNA]</scope>
    <source>
        <strain evidence="3 4">B11899</strain>
    </source>
</reference>
<feature type="domain" description="Arrestin-like N-terminal" evidence="2">
    <location>
        <begin position="7"/>
        <end position="120"/>
    </location>
</feature>
<dbReference type="OrthoDB" id="3365616at2759"/>
<dbReference type="Proteomes" id="UP000244309">
    <property type="component" value="Unassembled WGS sequence"/>
</dbReference>
<dbReference type="CDD" id="cd22952">
    <property type="entry name" value="ART10-like"/>
    <property type="match status" value="1"/>
</dbReference>
<dbReference type="GeneID" id="37009079"/>
<organism evidence="3 4">
    <name type="scientific">Candidozyma haemuli</name>
    <dbReference type="NCBI Taxonomy" id="45357"/>
    <lineage>
        <taxon>Eukaryota</taxon>
        <taxon>Fungi</taxon>
        <taxon>Dikarya</taxon>
        <taxon>Ascomycota</taxon>
        <taxon>Saccharomycotina</taxon>
        <taxon>Pichiomycetes</taxon>
        <taxon>Metschnikowiaceae</taxon>
        <taxon>Candidozyma</taxon>
    </lineage>
</organism>
<evidence type="ECO:0000313" key="4">
    <source>
        <dbReference type="Proteomes" id="UP000244309"/>
    </source>
</evidence>
<sequence length="515" mass="57472">MGRSYEFKIKLDSPGKQFRPGDAVTGKVDLQVIKSITVRDINVTLRGVAESANYTYVTNYNAVTRRHERRKMTNSITYHFFAYGVKVFPPPNLQQHGSAGEYTLAEGQYSYPFELSFPSGPVEAKSSSHFDVSRTYMSTPSMFMPPWANRGSGSASSMTISLPPAFRMYRDYDDHAIVDYVLEAHADRKGFLKSDFSDKQLLRFSPNLDSVMFSFAPITQNGVFIPNYFQGASRLKFEIGKSKRHEGKSFFKRVFSSRSLKVPFEIVGEFKQRNAVSYPQGQTSRVLHQGDNLADVLDLRIYTPFSKDALQRILIGEEGKKSGPVAPLSNLLIKEISVTLGRDIYYQGIEEQRTKNEVSVGKQAFKNEFELSDFEEVDYRGSDIFSKIKQDYAEHYQSGKAYMLEIPPQMYAFLLSCDAQSFSAPNISCDVSLKLNFSLTTTEENPSMARIICETPIVFLPGRVNTGGSDSFVPPGGPPPAVNGELSTPLGPPPSGSEIPEAEELPSYSDVKHAS</sequence>
<dbReference type="PANTHER" id="PTHR11188:SF17">
    <property type="entry name" value="FI21816P1"/>
    <property type="match status" value="1"/>
</dbReference>
<name>A0A2V1B0M6_9ASCO</name>
<dbReference type="GO" id="GO:0005737">
    <property type="term" value="C:cytoplasm"/>
    <property type="evidence" value="ECO:0007669"/>
    <property type="project" value="TreeGrafter"/>
</dbReference>
<dbReference type="RefSeq" id="XP_025344399.1">
    <property type="nucleotide sequence ID" value="XM_025487383.1"/>
</dbReference>
<dbReference type="InterPro" id="IPR050357">
    <property type="entry name" value="Arrestin_domain-protein"/>
</dbReference>
<comment type="caution">
    <text evidence="3">The sequence shown here is derived from an EMBL/GenBank/DDBJ whole genome shotgun (WGS) entry which is preliminary data.</text>
</comment>
<evidence type="ECO:0000313" key="3">
    <source>
        <dbReference type="EMBL" id="PVH23459.1"/>
    </source>
</evidence>
<dbReference type="Pfam" id="PF00339">
    <property type="entry name" value="Arrestin_N"/>
    <property type="match status" value="1"/>
</dbReference>
<dbReference type="InterPro" id="IPR011021">
    <property type="entry name" value="Arrestin-like_N"/>
</dbReference>
<accession>A0A2V1B0M6</accession>
<dbReference type="InterPro" id="IPR014752">
    <property type="entry name" value="Arrestin-like_C"/>
</dbReference>
<proteinExistence type="predicted"/>
<dbReference type="VEuPathDB" id="FungiDB:CXQ85_003749"/>
<dbReference type="SUPFAM" id="SSF81296">
    <property type="entry name" value="E set domains"/>
    <property type="match status" value="1"/>
</dbReference>
<evidence type="ECO:0000256" key="1">
    <source>
        <dbReference type="SAM" id="MobiDB-lite"/>
    </source>
</evidence>
<dbReference type="EMBL" id="PKFO01000011">
    <property type="protein sequence ID" value="PVH23459.1"/>
    <property type="molecule type" value="Genomic_DNA"/>
</dbReference>
<dbReference type="PANTHER" id="PTHR11188">
    <property type="entry name" value="ARRESTIN DOMAIN CONTAINING PROTEIN"/>
    <property type="match status" value="1"/>
</dbReference>